<dbReference type="EMBL" id="CP016279">
    <property type="protein sequence ID" value="ANP48288.1"/>
    <property type="molecule type" value="Genomic_DNA"/>
</dbReference>
<dbReference type="STRING" id="68214.AVL59_00720"/>
<protein>
    <submittedName>
        <fullName evidence="2">Uncharacterized protein</fullName>
    </submittedName>
</protein>
<reference evidence="2 3" key="1">
    <citation type="submission" date="2016-06" db="EMBL/GenBank/DDBJ databases">
        <title>Complete genome sequence of Streptomyces griseochromogenes ATCC 14511, the Blasticidin S producer.</title>
        <authorList>
            <person name="Wu L."/>
        </authorList>
    </citation>
    <scope>NUCLEOTIDE SEQUENCE [LARGE SCALE GENOMIC DNA]</scope>
    <source>
        <strain evidence="2 3">ATCC 14511</strain>
    </source>
</reference>
<accession>A0A1B1ANX9</accession>
<feature type="region of interest" description="Disordered" evidence="1">
    <location>
        <begin position="1"/>
        <end position="34"/>
    </location>
</feature>
<dbReference type="AlphaFoldDB" id="A0A1B1ANX9"/>
<name>A0A1B1ANX9_9ACTN</name>
<proteinExistence type="predicted"/>
<evidence type="ECO:0000313" key="3">
    <source>
        <dbReference type="Proteomes" id="UP000092659"/>
    </source>
</evidence>
<gene>
    <name evidence="2" type="ORF">AVL59_00720</name>
</gene>
<feature type="compositionally biased region" description="Polar residues" evidence="1">
    <location>
        <begin position="1"/>
        <end position="28"/>
    </location>
</feature>
<evidence type="ECO:0000256" key="1">
    <source>
        <dbReference type="SAM" id="MobiDB-lite"/>
    </source>
</evidence>
<dbReference type="KEGG" id="sgs:AVL59_00720"/>
<feature type="region of interest" description="Disordered" evidence="1">
    <location>
        <begin position="55"/>
        <end position="77"/>
    </location>
</feature>
<evidence type="ECO:0000313" key="2">
    <source>
        <dbReference type="EMBL" id="ANP48288.1"/>
    </source>
</evidence>
<organism evidence="2 3">
    <name type="scientific">Streptomyces griseochromogenes</name>
    <dbReference type="NCBI Taxonomy" id="68214"/>
    <lineage>
        <taxon>Bacteria</taxon>
        <taxon>Bacillati</taxon>
        <taxon>Actinomycetota</taxon>
        <taxon>Actinomycetes</taxon>
        <taxon>Kitasatosporales</taxon>
        <taxon>Streptomycetaceae</taxon>
        <taxon>Streptomyces</taxon>
    </lineage>
</organism>
<sequence>MPSTAISTPSAVSGTITGRENRVPYSTTAAPGPAHSVSAVAASPMLSMPCAITPGRPTAEARESDQWMGLWSPEAAA</sequence>
<dbReference type="Proteomes" id="UP000092659">
    <property type="component" value="Chromosome"/>
</dbReference>